<gene>
    <name evidence="2" type="ORF">Tci_924394</name>
</gene>
<name>A0A699WXZ1_TANCI</name>
<comment type="caution">
    <text evidence="2">The sequence shown here is derived from an EMBL/GenBank/DDBJ whole genome shotgun (WGS) entry which is preliminary data.</text>
</comment>
<reference evidence="2" key="1">
    <citation type="journal article" date="2019" name="Sci. Rep.">
        <title>Draft genome of Tanacetum cinerariifolium, the natural source of mosquito coil.</title>
        <authorList>
            <person name="Yamashiro T."/>
            <person name="Shiraishi A."/>
            <person name="Satake H."/>
            <person name="Nakayama K."/>
        </authorList>
    </citation>
    <scope>NUCLEOTIDE SEQUENCE</scope>
</reference>
<protein>
    <submittedName>
        <fullName evidence="2">Uncharacterized protein</fullName>
    </submittedName>
</protein>
<feature type="non-terminal residue" evidence="2">
    <location>
        <position position="1"/>
    </location>
</feature>
<organism evidence="2">
    <name type="scientific">Tanacetum cinerariifolium</name>
    <name type="common">Dalmatian daisy</name>
    <name type="synonym">Chrysanthemum cinerariifolium</name>
    <dbReference type="NCBI Taxonomy" id="118510"/>
    <lineage>
        <taxon>Eukaryota</taxon>
        <taxon>Viridiplantae</taxon>
        <taxon>Streptophyta</taxon>
        <taxon>Embryophyta</taxon>
        <taxon>Tracheophyta</taxon>
        <taxon>Spermatophyta</taxon>
        <taxon>Magnoliopsida</taxon>
        <taxon>eudicotyledons</taxon>
        <taxon>Gunneridae</taxon>
        <taxon>Pentapetalae</taxon>
        <taxon>asterids</taxon>
        <taxon>campanulids</taxon>
        <taxon>Asterales</taxon>
        <taxon>Asteraceae</taxon>
        <taxon>Asteroideae</taxon>
        <taxon>Anthemideae</taxon>
        <taxon>Anthemidinae</taxon>
        <taxon>Tanacetum</taxon>
    </lineage>
</organism>
<accession>A0A699WXZ1</accession>
<dbReference type="EMBL" id="BKCJ011782133">
    <property type="protein sequence ID" value="GFD52425.1"/>
    <property type="molecule type" value="Genomic_DNA"/>
</dbReference>
<evidence type="ECO:0000256" key="1">
    <source>
        <dbReference type="SAM" id="MobiDB-lite"/>
    </source>
</evidence>
<proteinExistence type="predicted"/>
<evidence type="ECO:0000313" key="2">
    <source>
        <dbReference type="EMBL" id="GFD52425.1"/>
    </source>
</evidence>
<feature type="non-terminal residue" evidence="2">
    <location>
        <position position="107"/>
    </location>
</feature>
<dbReference type="AlphaFoldDB" id="A0A699WXZ1"/>
<sequence length="107" mass="11155">REVVAHVIGRARHGQVVVLKRAVPQNFLVPIGRARKAGIGWEDRAGRNVGDVLPVLVGVGHLHQVGGRLKAGRAAVAQHRLAHGPFFGGHDNDAVGPAHPVDGGGRG</sequence>
<feature type="region of interest" description="Disordered" evidence="1">
    <location>
        <begin position="87"/>
        <end position="107"/>
    </location>
</feature>